<keyword evidence="6" id="KW-0805">Transcription regulation</keyword>
<dbReference type="GO" id="GO:0005634">
    <property type="term" value="C:nucleus"/>
    <property type="evidence" value="ECO:0007669"/>
    <property type="project" value="UniProtKB-SubCell"/>
</dbReference>
<organism evidence="12 13">
    <name type="scientific">Chenopodium quinoa</name>
    <name type="common">Quinoa</name>
    <dbReference type="NCBI Taxonomy" id="63459"/>
    <lineage>
        <taxon>Eukaryota</taxon>
        <taxon>Viridiplantae</taxon>
        <taxon>Streptophyta</taxon>
        <taxon>Embryophyta</taxon>
        <taxon>Tracheophyta</taxon>
        <taxon>Spermatophyta</taxon>
        <taxon>Magnoliopsida</taxon>
        <taxon>eudicotyledons</taxon>
        <taxon>Gunneridae</taxon>
        <taxon>Pentapetalae</taxon>
        <taxon>Caryophyllales</taxon>
        <taxon>Chenopodiaceae</taxon>
        <taxon>Chenopodioideae</taxon>
        <taxon>Atripliceae</taxon>
        <taxon>Chenopodium</taxon>
    </lineage>
</organism>
<evidence type="ECO:0000256" key="1">
    <source>
        <dbReference type="ARBA" id="ARBA00004123"/>
    </source>
</evidence>
<keyword evidence="5" id="KW-0862">Zinc</keyword>
<keyword evidence="4 10" id="KW-0863">Zinc-finger</keyword>
<dbReference type="InterPro" id="IPR012337">
    <property type="entry name" value="RNaseH-like_sf"/>
</dbReference>
<dbReference type="SMART" id="SM00614">
    <property type="entry name" value="ZnF_BED"/>
    <property type="match status" value="1"/>
</dbReference>
<keyword evidence="13" id="KW-1185">Reference proteome</keyword>
<dbReference type="PANTHER" id="PTHR46481:SF6">
    <property type="entry name" value="ZINC FINGER BED DOMAIN-CONTAINING PROTEIN RICESLEEPER 2-LIKE"/>
    <property type="match status" value="1"/>
</dbReference>
<evidence type="ECO:0000256" key="7">
    <source>
        <dbReference type="ARBA" id="ARBA00023125"/>
    </source>
</evidence>
<comment type="subcellular location">
    <subcellularLocation>
        <location evidence="1">Nucleus</location>
    </subcellularLocation>
</comment>
<dbReference type="Pfam" id="PF14372">
    <property type="entry name" value="hAT-like_RNase-H"/>
    <property type="match status" value="1"/>
</dbReference>
<dbReference type="Gramene" id="AUR62040832-RA">
    <property type="protein sequence ID" value="AUR62040832-RA:cds"/>
    <property type="gene ID" value="AUR62040832"/>
</dbReference>
<accession>A0A803N5F9</accession>
<evidence type="ECO:0000256" key="3">
    <source>
        <dbReference type="ARBA" id="ARBA00022723"/>
    </source>
</evidence>
<keyword evidence="8" id="KW-0804">Transcription</keyword>
<feature type="domain" description="BED-type" evidence="11">
    <location>
        <begin position="55"/>
        <end position="114"/>
    </location>
</feature>
<evidence type="ECO:0000256" key="2">
    <source>
        <dbReference type="ARBA" id="ARBA00011738"/>
    </source>
</evidence>
<dbReference type="PANTHER" id="PTHR46481">
    <property type="entry name" value="ZINC FINGER BED DOMAIN-CONTAINING PROTEIN 4"/>
    <property type="match status" value="1"/>
</dbReference>
<dbReference type="InterPro" id="IPR052035">
    <property type="entry name" value="ZnF_BED_domain_contain"/>
</dbReference>
<evidence type="ECO:0000256" key="5">
    <source>
        <dbReference type="ARBA" id="ARBA00022833"/>
    </source>
</evidence>
<dbReference type="InterPro" id="IPR003656">
    <property type="entry name" value="Znf_BED"/>
</dbReference>
<dbReference type="InterPro" id="IPR008906">
    <property type="entry name" value="HATC_C_dom"/>
</dbReference>
<evidence type="ECO:0000313" key="12">
    <source>
        <dbReference type="EnsemblPlants" id="AUR62040832-RA:cds"/>
    </source>
</evidence>
<dbReference type="Proteomes" id="UP000596660">
    <property type="component" value="Unplaced"/>
</dbReference>
<keyword evidence="3" id="KW-0479">Metal-binding</keyword>
<reference evidence="12" key="1">
    <citation type="journal article" date="2017" name="Nature">
        <title>The genome of Chenopodium quinoa.</title>
        <authorList>
            <person name="Jarvis D.E."/>
            <person name="Ho Y.S."/>
            <person name="Lightfoot D.J."/>
            <person name="Schmoeckel S.M."/>
            <person name="Li B."/>
            <person name="Borm T.J.A."/>
            <person name="Ohyanagi H."/>
            <person name="Mineta K."/>
            <person name="Michell C.T."/>
            <person name="Saber N."/>
            <person name="Kharbatia N.M."/>
            <person name="Rupper R.R."/>
            <person name="Sharp A.R."/>
            <person name="Dally N."/>
            <person name="Boughton B.A."/>
            <person name="Woo Y.H."/>
            <person name="Gao G."/>
            <person name="Schijlen E.G.W.M."/>
            <person name="Guo X."/>
            <person name="Momin A.A."/>
            <person name="Negrao S."/>
            <person name="Al-Babili S."/>
            <person name="Gehring C."/>
            <person name="Roessner U."/>
            <person name="Jung C."/>
            <person name="Murphy K."/>
            <person name="Arold S.T."/>
            <person name="Gojobori T."/>
            <person name="van der Linden C.G."/>
            <person name="van Loo E.N."/>
            <person name="Jellen E.N."/>
            <person name="Maughan P.J."/>
            <person name="Tester M."/>
        </authorList>
    </citation>
    <scope>NUCLEOTIDE SEQUENCE [LARGE SCALE GENOMIC DNA]</scope>
    <source>
        <strain evidence="12">cv. PI 614886</strain>
    </source>
</reference>
<evidence type="ECO:0000256" key="8">
    <source>
        <dbReference type="ARBA" id="ARBA00023163"/>
    </source>
</evidence>
<dbReference type="Pfam" id="PF05699">
    <property type="entry name" value="Dimer_Tnp_hAT"/>
    <property type="match status" value="1"/>
</dbReference>
<evidence type="ECO:0000256" key="6">
    <source>
        <dbReference type="ARBA" id="ARBA00023015"/>
    </source>
</evidence>
<evidence type="ECO:0000256" key="4">
    <source>
        <dbReference type="ARBA" id="ARBA00022771"/>
    </source>
</evidence>
<dbReference type="SUPFAM" id="SSF53098">
    <property type="entry name" value="Ribonuclease H-like"/>
    <property type="match status" value="1"/>
</dbReference>
<dbReference type="PROSITE" id="PS50808">
    <property type="entry name" value="ZF_BED"/>
    <property type="match status" value="1"/>
</dbReference>
<protein>
    <recommendedName>
        <fullName evidence="11">BED-type domain-containing protein</fullName>
    </recommendedName>
</protein>
<dbReference type="GO" id="GO:0003677">
    <property type="term" value="F:DNA binding"/>
    <property type="evidence" value="ECO:0007669"/>
    <property type="project" value="UniProtKB-KW"/>
</dbReference>
<dbReference type="OMA" id="SYENDGF"/>
<dbReference type="GO" id="GO:0046983">
    <property type="term" value="F:protein dimerization activity"/>
    <property type="evidence" value="ECO:0007669"/>
    <property type="project" value="InterPro"/>
</dbReference>
<sequence>MDHIIYDEPVYSPDEIDYECTLEEEADVTISPVVTIESNNVDADTIQPVLAALDKKRSSIWLEFLTLDKAESSDGKQRSICKHCQKSSFISNAHYGTQNMQRHLRKCSAYAKHLKNQGGNKGKVTFDQKVYRDLVAKAIIKHGYAFSWVEHDEGYLCLNAHYVDDKWKLISIVLNFSHIDSPHTGKTMYTAVLHCPCFKTGLERDDDVVLRTMAVEMKSKFDKYWFYSEKDNYSMLFAFVVILDPRCKLSVLKFCYEKIFGDVEATLRISDLQFKLEKFYKLYTQNGTSTTPNINTNMGNASSSKTSTSERSILDIYLEDPKLDRTAELDILAFWKENEHRYKELSHLARDILDVPLTTAASESTFSIGSRMLNKWKSSYIHENVEALITTRSWMFSYENDGFVGSYVD</sequence>
<evidence type="ECO:0000313" key="13">
    <source>
        <dbReference type="Proteomes" id="UP000596660"/>
    </source>
</evidence>
<evidence type="ECO:0000256" key="10">
    <source>
        <dbReference type="PROSITE-ProRule" id="PRU00027"/>
    </source>
</evidence>
<dbReference type="InterPro" id="IPR025525">
    <property type="entry name" value="hAT-like_transposase_RNase-H"/>
</dbReference>
<name>A0A803N5F9_CHEQI</name>
<reference evidence="12" key="2">
    <citation type="submission" date="2021-03" db="UniProtKB">
        <authorList>
            <consortium name="EnsemblPlants"/>
        </authorList>
    </citation>
    <scope>IDENTIFICATION</scope>
</reference>
<keyword evidence="7" id="KW-0238">DNA-binding</keyword>
<evidence type="ECO:0000259" key="11">
    <source>
        <dbReference type="PROSITE" id="PS50808"/>
    </source>
</evidence>
<comment type="subunit">
    <text evidence="2">Homodimer.</text>
</comment>
<dbReference type="AlphaFoldDB" id="A0A803N5F9"/>
<evidence type="ECO:0000256" key="9">
    <source>
        <dbReference type="ARBA" id="ARBA00023242"/>
    </source>
</evidence>
<proteinExistence type="predicted"/>
<dbReference type="GO" id="GO:0008270">
    <property type="term" value="F:zinc ion binding"/>
    <property type="evidence" value="ECO:0007669"/>
    <property type="project" value="UniProtKB-KW"/>
</dbReference>
<dbReference type="EnsemblPlants" id="AUR62040832-RA">
    <property type="protein sequence ID" value="AUR62040832-RA:cds"/>
    <property type="gene ID" value="AUR62040832"/>
</dbReference>
<keyword evidence="9" id="KW-0539">Nucleus</keyword>